<evidence type="ECO:0000256" key="1">
    <source>
        <dbReference type="SAM" id="Coils"/>
    </source>
</evidence>
<dbReference type="RefSeq" id="XP_013758724.1">
    <property type="nucleotide sequence ID" value="XM_013903270.1"/>
</dbReference>
<sequence>MAKVVINEPVHRVAPEPVSSGISFRKLPRASLIELGRVCDHYEAKGAGTYGRGSKATRYVYDMAKEVRQIIRGLEEEERAASLHTQHLERIVGEWHDVFGRLGSPELAEHFPAGTKLTPASLYAKLREYAERIRSLESTLQRLSAATGDRDAKYEVALAEAEALAAARLDAALAEQAREAKAAADKAARDADARIAAAEARYVEACRDVFEYKSAEGNARVRELATQLERERAANIELGKENELLLHTLQGQLEVQYAASEARWQNLLATSEAAHASELEAQAQYYESIIDALEAGLPATASAADKRLGQLLTQLTRAREDRAMRAAGGGSAAAQMPLPRLRPDNPEQWEDNTVSWRSMYEAKRKELAFQLAANAALVKELAHLQTRGETPAAAAALGPKLEDARQNEAMLQARIEQLMDMIQAMEHERNNAELMAARTAVSDLRVPWALPYVSSLRKQRRNEPYAPAFVGTGIAEAAAQAEAHNHDQALDQLRVVHH</sequence>
<dbReference type="EMBL" id="GL349450">
    <property type="protein sequence ID" value="KNC48154.1"/>
    <property type="molecule type" value="Genomic_DNA"/>
</dbReference>
<proteinExistence type="predicted"/>
<evidence type="ECO:0000313" key="4">
    <source>
        <dbReference type="Proteomes" id="UP000054408"/>
    </source>
</evidence>
<organism evidence="3 4">
    <name type="scientific">Thecamonas trahens ATCC 50062</name>
    <dbReference type="NCBI Taxonomy" id="461836"/>
    <lineage>
        <taxon>Eukaryota</taxon>
        <taxon>Apusozoa</taxon>
        <taxon>Apusomonadida</taxon>
        <taxon>Apusomonadidae</taxon>
        <taxon>Thecamonas</taxon>
    </lineage>
</organism>
<dbReference type="Proteomes" id="UP000054408">
    <property type="component" value="Unassembled WGS sequence"/>
</dbReference>
<keyword evidence="4" id="KW-1185">Reference proteome</keyword>
<keyword evidence="1" id="KW-0175">Coiled coil</keyword>
<reference evidence="3 4" key="1">
    <citation type="submission" date="2010-05" db="EMBL/GenBank/DDBJ databases">
        <title>The Genome Sequence of Thecamonas trahens ATCC 50062.</title>
        <authorList>
            <consortium name="The Broad Institute Genome Sequencing Platform"/>
            <person name="Russ C."/>
            <person name="Cuomo C."/>
            <person name="Shea T."/>
            <person name="Young S.K."/>
            <person name="Zeng Q."/>
            <person name="Koehrsen M."/>
            <person name="Haas B."/>
            <person name="Borodovsky M."/>
            <person name="Guigo R."/>
            <person name="Alvarado L."/>
            <person name="Berlin A."/>
            <person name="Bochicchio J."/>
            <person name="Borenstein D."/>
            <person name="Chapman S."/>
            <person name="Chen Z."/>
            <person name="Freedman E."/>
            <person name="Gellesch M."/>
            <person name="Goldberg J."/>
            <person name="Griggs A."/>
            <person name="Gujja S."/>
            <person name="Heilman E."/>
            <person name="Heiman D."/>
            <person name="Hepburn T."/>
            <person name="Howarth C."/>
            <person name="Jen D."/>
            <person name="Larson L."/>
            <person name="Mehta T."/>
            <person name="Park D."/>
            <person name="Pearson M."/>
            <person name="Roberts A."/>
            <person name="Saif S."/>
            <person name="Shenoy N."/>
            <person name="Sisk P."/>
            <person name="Stolte C."/>
            <person name="Sykes S."/>
            <person name="Thomson T."/>
            <person name="Walk T."/>
            <person name="White J."/>
            <person name="Yandava C."/>
            <person name="Burger G."/>
            <person name="Gray M.W."/>
            <person name="Holland P.W.H."/>
            <person name="King N."/>
            <person name="Lang F.B.F."/>
            <person name="Roger A.J."/>
            <person name="Ruiz-Trillo I."/>
            <person name="Lander E."/>
            <person name="Nusbaum C."/>
        </authorList>
    </citation>
    <scope>NUCLEOTIDE SEQUENCE [LARGE SCALE GENOMIC DNA]</scope>
    <source>
        <strain evidence="3 4">ATCC 50062</strain>
    </source>
</reference>
<name>A0A0L0D731_THETB</name>
<evidence type="ECO:0000256" key="2">
    <source>
        <dbReference type="SAM" id="MobiDB-lite"/>
    </source>
</evidence>
<protein>
    <submittedName>
        <fullName evidence="3">Uncharacterized protein</fullName>
    </submittedName>
</protein>
<dbReference type="GeneID" id="25563928"/>
<dbReference type="AlphaFoldDB" id="A0A0L0D731"/>
<evidence type="ECO:0000313" key="3">
    <source>
        <dbReference type="EMBL" id="KNC48154.1"/>
    </source>
</evidence>
<feature type="coiled-coil region" evidence="1">
    <location>
        <begin position="401"/>
        <end position="435"/>
    </location>
</feature>
<feature type="coiled-coil region" evidence="1">
    <location>
        <begin position="126"/>
        <end position="201"/>
    </location>
</feature>
<feature type="region of interest" description="Disordered" evidence="2">
    <location>
        <begin position="328"/>
        <end position="348"/>
    </location>
</feature>
<dbReference type="OrthoDB" id="194911at2759"/>
<dbReference type="eggNOG" id="ENOG502SGA8">
    <property type="taxonomic scope" value="Eukaryota"/>
</dbReference>
<gene>
    <name evidence="3" type="ORF">AMSG_04383</name>
</gene>
<accession>A0A0L0D731</accession>